<comment type="caution">
    <text evidence="4">The sequence shown here is derived from an EMBL/GenBank/DDBJ whole genome shotgun (WGS) entry which is preliminary data.</text>
</comment>
<dbReference type="RefSeq" id="WP_063938722.1">
    <property type="nucleotide sequence ID" value="NZ_FTMH01000027.1"/>
</dbReference>
<evidence type="ECO:0000313" key="5">
    <source>
        <dbReference type="Proteomes" id="UP000185547"/>
    </source>
</evidence>
<dbReference type="SUPFAM" id="SSF63829">
    <property type="entry name" value="Calcium-dependent phosphotriesterase"/>
    <property type="match status" value="1"/>
</dbReference>
<feature type="compositionally biased region" description="Polar residues" evidence="1">
    <location>
        <begin position="694"/>
        <end position="703"/>
    </location>
</feature>
<dbReference type="OrthoDB" id="4402595at2"/>
<organism evidence="4 5">
    <name type="scientific">Corynebacterium afermentans</name>
    <dbReference type="NCBI Taxonomy" id="38286"/>
    <lineage>
        <taxon>Bacteria</taxon>
        <taxon>Bacillati</taxon>
        <taxon>Actinomycetota</taxon>
        <taxon>Actinomycetes</taxon>
        <taxon>Mycobacteriales</taxon>
        <taxon>Corynebacteriaceae</taxon>
        <taxon>Corynebacterium</taxon>
    </lineage>
</organism>
<feature type="chain" id="PRO_5040970040" evidence="3">
    <location>
        <begin position="32"/>
        <end position="755"/>
    </location>
</feature>
<dbReference type="Proteomes" id="UP000185547">
    <property type="component" value="Unassembled WGS sequence"/>
</dbReference>
<feature type="compositionally biased region" description="Low complexity" evidence="1">
    <location>
        <begin position="30"/>
        <end position="92"/>
    </location>
</feature>
<proteinExistence type="predicted"/>
<evidence type="ECO:0000256" key="3">
    <source>
        <dbReference type="SAM" id="SignalP"/>
    </source>
</evidence>
<name>A0A9X8R6L9_9CORY</name>
<feature type="signal peptide" evidence="3">
    <location>
        <begin position="1"/>
        <end position="31"/>
    </location>
</feature>
<evidence type="ECO:0000256" key="1">
    <source>
        <dbReference type="SAM" id="MobiDB-lite"/>
    </source>
</evidence>
<feature type="region of interest" description="Disordered" evidence="1">
    <location>
        <begin position="650"/>
        <end position="723"/>
    </location>
</feature>
<accession>A0A9X8R6L9</accession>
<reference evidence="4 5" key="1">
    <citation type="submission" date="2017-01" db="EMBL/GenBank/DDBJ databases">
        <authorList>
            <person name="Varghese N."/>
            <person name="Submissions S."/>
        </authorList>
    </citation>
    <scope>NUCLEOTIDE SEQUENCE [LARGE SCALE GENOMIC DNA]</scope>
    <source>
        <strain evidence="4 5">DSM 44280</strain>
    </source>
</reference>
<evidence type="ECO:0000313" key="4">
    <source>
        <dbReference type="EMBL" id="SIQ71982.1"/>
    </source>
</evidence>
<feature type="region of interest" description="Disordered" evidence="1">
    <location>
        <begin position="30"/>
        <end position="105"/>
    </location>
</feature>
<keyword evidence="2" id="KW-1133">Transmembrane helix</keyword>
<evidence type="ECO:0000256" key="2">
    <source>
        <dbReference type="SAM" id="Phobius"/>
    </source>
</evidence>
<feature type="region of interest" description="Disordered" evidence="1">
    <location>
        <begin position="348"/>
        <end position="400"/>
    </location>
</feature>
<sequence length="755" mass="77288">MASNSKVNRIAGLSLAAAVAGTMTLVPVAKAETTSPSSEATTSKAPVVSTTDTGSAAPATSSAAPAASSAASATSSTVAPATTSSETAAGSPKASTSKVAPTTKADTTQEWADILKGFASLIVSATAAGSGTSGVQYTSDDHTYSAVASNPTNGRLYAVSDKGNLLRIHPQTGNLKDLGEIPGFDAEEITSAAFTKDGTLVLFDGETVYTKDLADDETGPTSKPANLDFVKKPVEGVLDLPKLAWAPTDNDAELVALATEDGKATRYTLNVKDAKTTADEAPAKVDESVNLDDVAAFEYAYLADDATFFADGEGNAVKLEDGKIVAVETDRTEEDNYKAVAGLEAKPLSAAGETPTSEADAPTTTAADAPAGAGSATVTPTTTAEPTPSKKAPSVGQRDPEIVELEAEVVTDDGRSVQGVSFVSKDGTVDGSTDETGKGKVSLKLDDASRGKDTFNLAIAEAPEGWGGSVAEVQRGAKSVKFVLPKGENASATTTVAAPKDTPTSTTTTKTTESKDNFFEVEVLVKTADDKLVEGAEFKSEDGRVVGTTAANGRGRIGIDLKKNSRDNNLIQLTLKEAPKGYKNTEVLIRRDEDKAELVLPRDPNATPSSTLSKPDQVLKVIDQVRPMASSFLAPAAALAGAGGLAGAAGLGGAKSTKTTKTTFGGTKVTSSKKAGRSTGRSTSVKPSAKVVTRSGNSNKVAKSTSTTRTTSSDKERDGDLADTGTPMRAIIALGVLSVLIGGAYLALGRRRENQ</sequence>
<feature type="compositionally biased region" description="Low complexity" evidence="1">
    <location>
        <begin position="353"/>
        <end position="393"/>
    </location>
</feature>
<protein>
    <submittedName>
        <fullName evidence="4">LPXTG-motif cell wall anchor domain-containing protein</fullName>
    </submittedName>
</protein>
<feature type="compositionally biased region" description="Low complexity" evidence="1">
    <location>
        <begin position="654"/>
        <end position="673"/>
    </location>
</feature>
<feature type="transmembrane region" description="Helical" evidence="2">
    <location>
        <begin position="730"/>
        <end position="748"/>
    </location>
</feature>
<keyword evidence="3" id="KW-0732">Signal</keyword>
<feature type="compositionally biased region" description="Polar residues" evidence="1">
    <location>
        <begin position="93"/>
        <end position="105"/>
    </location>
</feature>
<keyword evidence="5" id="KW-1185">Reference proteome</keyword>
<keyword evidence="2" id="KW-0812">Transmembrane</keyword>
<keyword evidence="2" id="KW-0472">Membrane</keyword>
<dbReference type="EMBL" id="FTMH01000027">
    <property type="protein sequence ID" value="SIQ71982.1"/>
    <property type="molecule type" value="Genomic_DNA"/>
</dbReference>
<gene>
    <name evidence="4" type="ORF">SAMN05421802_1273</name>
</gene>
<dbReference type="AlphaFoldDB" id="A0A9X8R6L9"/>